<accession>A0AAV5VSK2</accession>
<gene>
    <name evidence="2" type="ORF">PFISCL1PPCAC_12282</name>
</gene>
<dbReference type="InterPro" id="IPR011333">
    <property type="entry name" value="SKP1/BTB/POZ_sf"/>
</dbReference>
<feature type="non-terminal residue" evidence="2">
    <location>
        <position position="1"/>
    </location>
</feature>
<dbReference type="PANTHER" id="PTHR22744:SF14">
    <property type="entry name" value="BTB DOMAIN-CONTAINING PROTEIN-RELATED"/>
    <property type="match status" value="1"/>
</dbReference>
<dbReference type="Proteomes" id="UP001432322">
    <property type="component" value="Unassembled WGS sequence"/>
</dbReference>
<sequence>LFFGDFQNASKKEFVIAGVKHEEFTLVLKMLYVDEEIAGSNVEAILKVAGMFGFKILLNKTKAFLLTSSSLSDHTKLRLSDHYK</sequence>
<dbReference type="EMBL" id="BTSY01000003">
    <property type="protein sequence ID" value="GMT20985.1"/>
    <property type="molecule type" value="Genomic_DNA"/>
</dbReference>
<evidence type="ECO:0000259" key="1">
    <source>
        <dbReference type="Pfam" id="PF00651"/>
    </source>
</evidence>
<organism evidence="2 3">
    <name type="scientific">Pristionchus fissidentatus</name>
    <dbReference type="NCBI Taxonomy" id="1538716"/>
    <lineage>
        <taxon>Eukaryota</taxon>
        <taxon>Metazoa</taxon>
        <taxon>Ecdysozoa</taxon>
        <taxon>Nematoda</taxon>
        <taxon>Chromadorea</taxon>
        <taxon>Rhabditida</taxon>
        <taxon>Rhabditina</taxon>
        <taxon>Diplogasteromorpha</taxon>
        <taxon>Diplogasteroidea</taxon>
        <taxon>Neodiplogasteridae</taxon>
        <taxon>Pristionchus</taxon>
    </lineage>
</organism>
<dbReference type="InterPro" id="IPR000210">
    <property type="entry name" value="BTB/POZ_dom"/>
</dbReference>
<protein>
    <recommendedName>
        <fullName evidence="1">BTB domain-containing protein</fullName>
    </recommendedName>
</protein>
<evidence type="ECO:0000313" key="3">
    <source>
        <dbReference type="Proteomes" id="UP001432322"/>
    </source>
</evidence>
<reference evidence="2" key="1">
    <citation type="submission" date="2023-10" db="EMBL/GenBank/DDBJ databases">
        <title>Genome assembly of Pristionchus species.</title>
        <authorList>
            <person name="Yoshida K."/>
            <person name="Sommer R.J."/>
        </authorList>
    </citation>
    <scope>NUCLEOTIDE SEQUENCE</scope>
    <source>
        <strain evidence="2">RS5133</strain>
    </source>
</reference>
<dbReference type="Pfam" id="PF00651">
    <property type="entry name" value="BTB"/>
    <property type="match status" value="1"/>
</dbReference>
<name>A0AAV5VSK2_9BILA</name>
<feature type="non-terminal residue" evidence="2">
    <location>
        <position position="84"/>
    </location>
</feature>
<dbReference type="PANTHER" id="PTHR22744">
    <property type="entry name" value="HELIX LOOP HELIX PROTEIN 21-RELATED"/>
    <property type="match status" value="1"/>
</dbReference>
<dbReference type="AlphaFoldDB" id="A0AAV5VSK2"/>
<evidence type="ECO:0000313" key="2">
    <source>
        <dbReference type="EMBL" id="GMT20985.1"/>
    </source>
</evidence>
<dbReference type="SUPFAM" id="SSF54695">
    <property type="entry name" value="POZ domain"/>
    <property type="match status" value="1"/>
</dbReference>
<comment type="caution">
    <text evidence="2">The sequence shown here is derived from an EMBL/GenBank/DDBJ whole genome shotgun (WGS) entry which is preliminary data.</text>
</comment>
<proteinExistence type="predicted"/>
<dbReference type="Gene3D" id="3.30.710.10">
    <property type="entry name" value="Potassium Channel Kv1.1, Chain A"/>
    <property type="match status" value="1"/>
</dbReference>
<feature type="domain" description="BTB" evidence="1">
    <location>
        <begin position="1"/>
        <end position="68"/>
    </location>
</feature>
<keyword evidence="3" id="KW-1185">Reference proteome</keyword>